<comment type="caution">
    <text evidence="5">The sequence shown here is derived from an EMBL/GenBank/DDBJ whole genome shotgun (WGS) entry which is preliminary data.</text>
</comment>
<accession>A0A4Z1PAM8</accession>
<feature type="compositionally biased region" description="Basic residues" evidence="4">
    <location>
        <begin position="1043"/>
        <end position="1062"/>
    </location>
</feature>
<dbReference type="InterPro" id="IPR007015">
    <property type="entry name" value="DNA_pol_V/MYBBP1A"/>
</dbReference>
<evidence type="ECO:0008006" key="7">
    <source>
        <dbReference type="Google" id="ProtNLM"/>
    </source>
</evidence>
<comment type="subcellular location">
    <subcellularLocation>
        <location evidence="1">Nucleus</location>
    </subcellularLocation>
</comment>
<dbReference type="STRING" id="86259.A0A4Z1PAM8"/>
<evidence type="ECO:0000256" key="4">
    <source>
        <dbReference type="SAM" id="MobiDB-lite"/>
    </source>
</evidence>
<organism evidence="5 6">
    <name type="scientific">Venturia nashicola</name>
    <dbReference type="NCBI Taxonomy" id="86259"/>
    <lineage>
        <taxon>Eukaryota</taxon>
        <taxon>Fungi</taxon>
        <taxon>Dikarya</taxon>
        <taxon>Ascomycota</taxon>
        <taxon>Pezizomycotina</taxon>
        <taxon>Dothideomycetes</taxon>
        <taxon>Pleosporomycetidae</taxon>
        <taxon>Venturiales</taxon>
        <taxon>Venturiaceae</taxon>
        <taxon>Venturia</taxon>
    </lineage>
</organism>
<feature type="region of interest" description="Disordered" evidence="4">
    <location>
        <begin position="1010"/>
        <end position="1062"/>
    </location>
</feature>
<dbReference type="Pfam" id="PF04931">
    <property type="entry name" value="DNA_pol_phi"/>
    <property type="match status" value="1"/>
</dbReference>
<sequence>MSIKRPRDDGEDANAQKRRRQYSEQDQKLAKIYNELADERNDVRIKAAKDFITEFAAEKNPDGESLEKAFTRLIRGLCSGRKAARFGFFIALSELLRQSYAGGVPLNGLGHVGKLLEQINLLTKPEGDVPGQERKDHLFGRVSAYKALLQSTAFLQSETAQSEHWPNLLHFITALARDTPWLREECCSMLCEFINAQDPTGTKYIDDILPKIVSHDLAKTPGGVAIWLSLKSRFPNSPLPENTWKKDDPLCTKERSNLAKVMSESVSHEPDDTKAKKAKSATWQPRPSFAWNIVLQEALKRETKPSKFRQFWIEVVDNALFAPKASAERKLWGFTLFARMIATVPAAMIPAIFSPNLMRCLINHRVSEERGLHDAAVEPLKRIRARIQKEPELASVFLEQLISGEGSISFDRITKSKTVEEILSSVDGNALVDVLALLQRLIIRPSSKGEKEAGVHRQILADLLLSIVREHVTEETEANAKSEEYAWLNHAIQILVRFSYFTPKEHSVDSESTPLPPISSDTRERFQSRLSSCFSHLFNKLSDPSPWAYFAVSQINHIMKKQPDQKLVLDGDDAILGAVKTSHQTLSKLQKKSEKETLEGPSATRAFILLFSLALLEAYSGDGNAVGMLDDLQVCYSSLKASAADSEVFDTLVEVLLSFLGKPGALYRKLAEQVFPSFTSQISATSLESLLDILGKKESVSGQQELFEQAGADDEAGEGSTDEGDDSELEIDSDVEMLSTSEPTDDEVSDKEDSDNDDEEDEDESEDEELTRFNAALASTLKTSLEDDDDAASDSDGSDMDDEQMMAIDPHLTKIFQERAKLAGGAGSSKKKESKDAKANMVNFKTRVLELLGIYLKKEFAKGDVLRVVVPVLECIRTTTSPAVASKANDILIGLYSTCSKQKILPTLSSAEDDGLFTTEGAMGVIEAIHEEVRNPGSKIHGNACSKASLFMAKILVANDDDDFGYLAGIYANTSVEMVKGGPKVTVQPTFFSEWNSWFIEYKRQKDTKEKAKVEKSVGKKGKKEKVIVEKQKAKVDKENGARGKRGGKSRNRAGKKGAGKM</sequence>
<dbReference type="OrthoDB" id="342531at2759"/>
<dbReference type="Proteomes" id="UP000298493">
    <property type="component" value="Unassembled WGS sequence"/>
</dbReference>
<comment type="similarity">
    <text evidence="2">Belongs to the MYBBP1A family.</text>
</comment>
<dbReference type="GO" id="GO:0000182">
    <property type="term" value="F:rDNA binding"/>
    <property type="evidence" value="ECO:0007669"/>
    <property type="project" value="TreeGrafter"/>
</dbReference>
<evidence type="ECO:0000256" key="2">
    <source>
        <dbReference type="ARBA" id="ARBA00006809"/>
    </source>
</evidence>
<evidence type="ECO:0000313" key="5">
    <source>
        <dbReference type="EMBL" id="TID22086.1"/>
    </source>
</evidence>
<dbReference type="EMBL" id="SNSC02000008">
    <property type="protein sequence ID" value="TID22086.1"/>
    <property type="molecule type" value="Genomic_DNA"/>
</dbReference>
<proteinExistence type="inferred from homology"/>
<protein>
    <recommendedName>
        <fullName evidence="7">DNA polymerase V</fullName>
    </recommendedName>
</protein>
<feature type="compositionally biased region" description="Acidic residues" evidence="4">
    <location>
        <begin position="711"/>
        <end position="735"/>
    </location>
</feature>
<gene>
    <name evidence="5" type="ORF">E6O75_ATG10880</name>
</gene>
<reference evidence="5 6" key="1">
    <citation type="submission" date="2019-04" db="EMBL/GenBank/DDBJ databases">
        <title>High contiguity whole genome sequence and gene annotation resource for two Venturia nashicola isolates.</title>
        <authorList>
            <person name="Prokchorchik M."/>
            <person name="Won K."/>
            <person name="Lee Y."/>
            <person name="Choi E.D."/>
            <person name="Segonzac C."/>
            <person name="Sohn K.H."/>
        </authorList>
    </citation>
    <scope>NUCLEOTIDE SEQUENCE [LARGE SCALE GENOMIC DNA]</scope>
    <source>
        <strain evidence="5 6">PRI2</strain>
    </source>
</reference>
<dbReference type="PANTHER" id="PTHR13213">
    <property type="entry name" value="MYB-BINDING PROTEIN 1A FAMILY MEMBER"/>
    <property type="match status" value="1"/>
</dbReference>
<feature type="region of interest" description="Disordered" evidence="4">
    <location>
        <begin position="709"/>
        <end position="802"/>
    </location>
</feature>
<feature type="compositionally biased region" description="Acidic residues" evidence="4">
    <location>
        <begin position="743"/>
        <end position="769"/>
    </location>
</feature>
<dbReference type="GO" id="GO:0005730">
    <property type="term" value="C:nucleolus"/>
    <property type="evidence" value="ECO:0007669"/>
    <property type="project" value="InterPro"/>
</dbReference>
<dbReference type="SUPFAM" id="SSF48371">
    <property type="entry name" value="ARM repeat"/>
    <property type="match status" value="1"/>
</dbReference>
<dbReference type="GO" id="GO:0006355">
    <property type="term" value="P:regulation of DNA-templated transcription"/>
    <property type="evidence" value="ECO:0007669"/>
    <property type="project" value="InterPro"/>
</dbReference>
<feature type="compositionally biased region" description="Basic and acidic residues" evidence="4">
    <location>
        <begin position="1025"/>
        <end position="1042"/>
    </location>
</feature>
<evidence type="ECO:0000256" key="3">
    <source>
        <dbReference type="ARBA" id="ARBA00023242"/>
    </source>
</evidence>
<evidence type="ECO:0000313" key="6">
    <source>
        <dbReference type="Proteomes" id="UP000298493"/>
    </source>
</evidence>
<dbReference type="PANTHER" id="PTHR13213:SF2">
    <property type="entry name" value="MYB-BINDING PROTEIN 1A"/>
    <property type="match status" value="1"/>
</dbReference>
<feature type="region of interest" description="Disordered" evidence="4">
    <location>
        <begin position="1"/>
        <end position="26"/>
    </location>
</feature>
<keyword evidence="6" id="KW-1185">Reference proteome</keyword>
<evidence type="ECO:0000256" key="1">
    <source>
        <dbReference type="ARBA" id="ARBA00004123"/>
    </source>
</evidence>
<dbReference type="AlphaFoldDB" id="A0A4Z1PAM8"/>
<feature type="compositionally biased region" description="Acidic residues" evidence="4">
    <location>
        <begin position="786"/>
        <end position="802"/>
    </location>
</feature>
<keyword evidence="3" id="KW-0539">Nucleus</keyword>
<name>A0A4Z1PAM8_9PEZI</name>
<dbReference type="InterPro" id="IPR016024">
    <property type="entry name" value="ARM-type_fold"/>
</dbReference>